<evidence type="ECO:0000256" key="1">
    <source>
        <dbReference type="SAM" id="Coils"/>
    </source>
</evidence>
<dbReference type="EMBL" id="CAKOGL010000023">
    <property type="protein sequence ID" value="CAH2101395.1"/>
    <property type="molecule type" value="Genomic_DNA"/>
</dbReference>
<evidence type="ECO:0000313" key="3">
    <source>
        <dbReference type="Proteomes" id="UP001153954"/>
    </source>
</evidence>
<keyword evidence="3" id="KW-1185">Reference proteome</keyword>
<comment type="caution">
    <text evidence="2">The sequence shown here is derived from an EMBL/GenBank/DDBJ whole genome shotgun (WGS) entry which is preliminary data.</text>
</comment>
<dbReference type="Proteomes" id="UP001153954">
    <property type="component" value="Unassembled WGS sequence"/>
</dbReference>
<sequence>MTLEDKCEHLMNIVVESRKRFGKMCIDYEQKTSLVENKILNLQIETISNYRFKSKTTVPSVDFEGMEKELDEFKDTLINNEKRIHELRRNLLNTQNVVMQLKTDGVGQRLKKPLTAEAMLADAKKKLKS</sequence>
<evidence type="ECO:0000313" key="2">
    <source>
        <dbReference type="EMBL" id="CAH2101395.1"/>
    </source>
</evidence>
<keyword evidence="1" id="KW-0175">Coiled coil</keyword>
<name>A0AAU9UPT0_EUPED</name>
<protein>
    <submittedName>
        <fullName evidence="2">Uncharacterized protein</fullName>
    </submittedName>
</protein>
<proteinExistence type="predicted"/>
<accession>A0AAU9UPT0</accession>
<reference evidence="2" key="1">
    <citation type="submission" date="2022-03" db="EMBL/GenBank/DDBJ databases">
        <authorList>
            <person name="Tunstrom K."/>
        </authorList>
    </citation>
    <scope>NUCLEOTIDE SEQUENCE</scope>
</reference>
<feature type="coiled-coil region" evidence="1">
    <location>
        <begin position="63"/>
        <end position="104"/>
    </location>
</feature>
<gene>
    <name evidence="2" type="ORF">EEDITHA_LOCUS16158</name>
</gene>
<dbReference type="AlphaFoldDB" id="A0AAU9UPT0"/>
<organism evidence="2 3">
    <name type="scientific">Euphydryas editha</name>
    <name type="common">Edith's checkerspot</name>
    <dbReference type="NCBI Taxonomy" id="104508"/>
    <lineage>
        <taxon>Eukaryota</taxon>
        <taxon>Metazoa</taxon>
        <taxon>Ecdysozoa</taxon>
        <taxon>Arthropoda</taxon>
        <taxon>Hexapoda</taxon>
        <taxon>Insecta</taxon>
        <taxon>Pterygota</taxon>
        <taxon>Neoptera</taxon>
        <taxon>Endopterygota</taxon>
        <taxon>Lepidoptera</taxon>
        <taxon>Glossata</taxon>
        <taxon>Ditrysia</taxon>
        <taxon>Papilionoidea</taxon>
        <taxon>Nymphalidae</taxon>
        <taxon>Nymphalinae</taxon>
        <taxon>Euphydryas</taxon>
    </lineage>
</organism>